<dbReference type="AlphaFoldDB" id="A0A9P0MQS4"/>
<accession>A0A9P0MQS4</accession>
<dbReference type="Proteomes" id="UP001152798">
    <property type="component" value="Chromosome 4"/>
</dbReference>
<sequence length="86" mass="9358">MYYPPHHNLSPQTPPTTIPPLLSHPTPTKNSHKPPSPQPPTTHTETTPALPAPKPPPNTINPNQQTPSTRLTATRNAPSPPFTRQP</sequence>
<organism evidence="2 3">
    <name type="scientific">Nezara viridula</name>
    <name type="common">Southern green stink bug</name>
    <name type="synonym">Cimex viridulus</name>
    <dbReference type="NCBI Taxonomy" id="85310"/>
    <lineage>
        <taxon>Eukaryota</taxon>
        <taxon>Metazoa</taxon>
        <taxon>Ecdysozoa</taxon>
        <taxon>Arthropoda</taxon>
        <taxon>Hexapoda</taxon>
        <taxon>Insecta</taxon>
        <taxon>Pterygota</taxon>
        <taxon>Neoptera</taxon>
        <taxon>Paraneoptera</taxon>
        <taxon>Hemiptera</taxon>
        <taxon>Heteroptera</taxon>
        <taxon>Panheteroptera</taxon>
        <taxon>Pentatomomorpha</taxon>
        <taxon>Pentatomoidea</taxon>
        <taxon>Pentatomidae</taxon>
        <taxon>Pentatominae</taxon>
        <taxon>Nezara</taxon>
    </lineage>
</organism>
<gene>
    <name evidence="2" type="ORF">NEZAVI_LOCUS8763</name>
</gene>
<dbReference type="EMBL" id="OV725080">
    <property type="protein sequence ID" value="CAH1399282.1"/>
    <property type="molecule type" value="Genomic_DNA"/>
</dbReference>
<evidence type="ECO:0000313" key="2">
    <source>
        <dbReference type="EMBL" id="CAH1399282.1"/>
    </source>
</evidence>
<name>A0A9P0MQS4_NEZVI</name>
<feature type="compositionally biased region" description="Pro residues" evidence="1">
    <location>
        <begin position="50"/>
        <end position="59"/>
    </location>
</feature>
<evidence type="ECO:0000256" key="1">
    <source>
        <dbReference type="SAM" id="MobiDB-lite"/>
    </source>
</evidence>
<feature type="compositionally biased region" description="Low complexity" evidence="1">
    <location>
        <begin position="19"/>
        <end position="28"/>
    </location>
</feature>
<feature type="compositionally biased region" description="Low complexity" evidence="1">
    <location>
        <begin position="60"/>
        <end position="69"/>
    </location>
</feature>
<proteinExistence type="predicted"/>
<feature type="region of interest" description="Disordered" evidence="1">
    <location>
        <begin position="1"/>
        <end position="86"/>
    </location>
</feature>
<evidence type="ECO:0000313" key="3">
    <source>
        <dbReference type="Proteomes" id="UP001152798"/>
    </source>
</evidence>
<reference evidence="2" key="1">
    <citation type="submission" date="2022-01" db="EMBL/GenBank/DDBJ databases">
        <authorList>
            <person name="King R."/>
        </authorList>
    </citation>
    <scope>NUCLEOTIDE SEQUENCE</scope>
</reference>
<protein>
    <submittedName>
        <fullName evidence="2">Uncharacterized protein</fullName>
    </submittedName>
</protein>
<keyword evidence="3" id="KW-1185">Reference proteome</keyword>